<dbReference type="InterPro" id="IPR026349">
    <property type="entry name" value="CHP04255"/>
</dbReference>
<dbReference type="KEGG" id="mher:K3U94_00120"/>
<evidence type="ECO:0000313" key="2">
    <source>
        <dbReference type="Proteomes" id="UP000825008"/>
    </source>
</evidence>
<proteinExistence type="predicted"/>
<accession>A0A9X7ZEH4</accession>
<gene>
    <name evidence="1" type="ORF">K3U94_00120</name>
</gene>
<sequence>MEAKGVSGLTLPSFRKPPVTEVALSFGFSPLMGLQFAAMSDLRTRWATELPEAIEQPYLETATQSQGFRIDIGPPPRRLWFLNSEGDQVVQVQRDRLIANWRAVPTIEKPYPRYDALRANFLERWLDFNEFVAEQGVAPAIQPHNAEVTYINVIHSDSDDARVPIADVLKMNYDELSRDDIELTSITQVREVPAAQTTLTIIANVDASTAGHPVVLQIVACTRVDETRPPDSALDLAREFVVGTFAAITTDEMQSRWGRE</sequence>
<dbReference type="Proteomes" id="UP000825008">
    <property type="component" value="Chromosome"/>
</dbReference>
<protein>
    <submittedName>
        <fullName evidence="1">TIGR04255 family protein</fullName>
    </submittedName>
</protein>
<evidence type="ECO:0000313" key="1">
    <source>
        <dbReference type="EMBL" id="QZA07821.1"/>
    </source>
</evidence>
<dbReference type="AlphaFoldDB" id="A0A9X7ZEH4"/>
<dbReference type="NCBIfam" id="TIGR04255">
    <property type="entry name" value="sporadTIGR04255"/>
    <property type="match status" value="1"/>
</dbReference>
<reference evidence="1" key="1">
    <citation type="submission" date="2021-08" db="EMBL/GenBank/DDBJ databases">
        <title>Whole genome sequencing of non-tuberculosis mycobacteria type-strains.</title>
        <authorList>
            <person name="Igarashi Y."/>
            <person name="Osugi A."/>
            <person name="Mitarai S."/>
        </authorList>
    </citation>
    <scope>NUCLEOTIDE SEQUENCE</scope>
    <source>
        <strain evidence="1">JCM 30995</strain>
    </source>
</reference>
<organism evidence="1 2">
    <name type="scientific">Mycolicibacter heraklionensis</name>
    <dbReference type="NCBI Taxonomy" id="512402"/>
    <lineage>
        <taxon>Bacteria</taxon>
        <taxon>Bacillati</taxon>
        <taxon>Actinomycetota</taxon>
        <taxon>Actinomycetes</taxon>
        <taxon>Mycobacteriales</taxon>
        <taxon>Mycobacteriaceae</taxon>
        <taxon>Mycolicibacter</taxon>
    </lineage>
</organism>
<name>A0A9X7ZEH4_9MYCO</name>
<dbReference type="EMBL" id="CP080997">
    <property type="protein sequence ID" value="QZA07821.1"/>
    <property type="molecule type" value="Genomic_DNA"/>
</dbReference>
<dbReference type="RefSeq" id="WP_220695216.1">
    <property type="nucleotide sequence ID" value="NZ_CP080997.1"/>
</dbReference>